<proteinExistence type="predicted"/>
<feature type="non-terminal residue" evidence="1">
    <location>
        <position position="141"/>
    </location>
</feature>
<evidence type="ECO:0000313" key="1">
    <source>
        <dbReference type="EMBL" id="GAG84281.1"/>
    </source>
</evidence>
<protein>
    <submittedName>
        <fullName evidence="1">Uncharacterized protein</fullName>
    </submittedName>
</protein>
<sequence length="141" mass="16096">MKDLFDLSEEEETALLEMASYNENLYPLEQLSAYISIPTLKKLEEKGMLWLGDTHARFLQESLLTTMKFRIRLFGPLTTLMVQLDNILDNLDKDIAPSTGTIEIINQLSAKIRDPLADFAVASKVKQIANICIKKKMYQRA</sequence>
<dbReference type="AlphaFoldDB" id="X1CJ75"/>
<dbReference type="EMBL" id="BART01014054">
    <property type="protein sequence ID" value="GAG84281.1"/>
    <property type="molecule type" value="Genomic_DNA"/>
</dbReference>
<organism evidence="1">
    <name type="scientific">marine sediment metagenome</name>
    <dbReference type="NCBI Taxonomy" id="412755"/>
    <lineage>
        <taxon>unclassified sequences</taxon>
        <taxon>metagenomes</taxon>
        <taxon>ecological metagenomes</taxon>
    </lineage>
</organism>
<reference evidence="1" key="1">
    <citation type="journal article" date="2014" name="Front. Microbiol.">
        <title>High frequency of phylogenetically diverse reductive dehalogenase-homologous genes in deep subseafloor sedimentary metagenomes.</title>
        <authorList>
            <person name="Kawai M."/>
            <person name="Futagami T."/>
            <person name="Toyoda A."/>
            <person name="Takaki Y."/>
            <person name="Nishi S."/>
            <person name="Hori S."/>
            <person name="Arai W."/>
            <person name="Tsubouchi T."/>
            <person name="Morono Y."/>
            <person name="Uchiyama I."/>
            <person name="Ito T."/>
            <person name="Fujiyama A."/>
            <person name="Inagaki F."/>
            <person name="Takami H."/>
        </authorList>
    </citation>
    <scope>NUCLEOTIDE SEQUENCE</scope>
    <source>
        <strain evidence="1">Expedition CK06-06</strain>
    </source>
</reference>
<accession>X1CJ75</accession>
<name>X1CJ75_9ZZZZ</name>
<comment type="caution">
    <text evidence="1">The sequence shown here is derived from an EMBL/GenBank/DDBJ whole genome shotgun (WGS) entry which is preliminary data.</text>
</comment>
<gene>
    <name evidence="1" type="ORF">S01H4_28323</name>
</gene>